<protein>
    <submittedName>
        <fullName evidence="2">Uncharacterized protein</fullName>
    </submittedName>
</protein>
<gene>
    <name evidence="2" type="ORF">SAMN05421780_101197</name>
</gene>
<name>A0A1I1DG39_9BACT</name>
<feature type="compositionally biased region" description="Polar residues" evidence="1">
    <location>
        <begin position="77"/>
        <end position="88"/>
    </location>
</feature>
<evidence type="ECO:0000256" key="1">
    <source>
        <dbReference type="SAM" id="MobiDB-lite"/>
    </source>
</evidence>
<keyword evidence="3" id="KW-1185">Reference proteome</keyword>
<dbReference type="AlphaFoldDB" id="A0A1I1DG39"/>
<organism evidence="2 3">
    <name type="scientific">Flexibacter flexilis DSM 6793</name>
    <dbReference type="NCBI Taxonomy" id="927664"/>
    <lineage>
        <taxon>Bacteria</taxon>
        <taxon>Pseudomonadati</taxon>
        <taxon>Bacteroidota</taxon>
        <taxon>Cytophagia</taxon>
        <taxon>Cytophagales</taxon>
        <taxon>Flexibacteraceae</taxon>
        <taxon>Flexibacter</taxon>
    </lineage>
</organism>
<evidence type="ECO:0000313" key="3">
    <source>
        <dbReference type="Proteomes" id="UP000199514"/>
    </source>
</evidence>
<sequence>MLLRLSIKNVQFFFKTSLLRFRTIQRRSEHFFIFFISLFENLHFVVLGCHTKHNNCHCKFYGQTPPKNYKSNKKQHQTIQLSLKNEKK</sequence>
<dbReference type="STRING" id="927664.SAMN05421780_101197"/>
<dbReference type="Proteomes" id="UP000199514">
    <property type="component" value="Unassembled WGS sequence"/>
</dbReference>
<dbReference type="EMBL" id="FOLE01000001">
    <property type="protein sequence ID" value="SFB73901.1"/>
    <property type="molecule type" value="Genomic_DNA"/>
</dbReference>
<reference evidence="2 3" key="1">
    <citation type="submission" date="2016-10" db="EMBL/GenBank/DDBJ databases">
        <authorList>
            <person name="de Groot N.N."/>
        </authorList>
    </citation>
    <scope>NUCLEOTIDE SEQUENCE [LARGE SCALE GENOMIC DNA]</scope>
    <source>
        <strain evidence="2 3">DSM 6793</strain>
    </source>
</reference>
<accession>A0A1I1DG39</accession>
<feature type="region of interest" description="Disordered" evidence="1">
    <location>
        <begin position="69"/>
        <end position="88"/>
    </location>
</feature>
<evidence type="ECO:0000313" key="2">
    <source>
        <dbReference type="EMBL" id="SFB73901.1"/>
    </source>
</evidence>
<proteinExistence type="predicted"/>